<dbReference type="SUPFAM" id="SSF54768">
    <property type="entry name" value="dsRNA-binding domain-like"/>
    <property type="match status" value="1"/>
</dbReference>
<name>A0ABD3QBP6_9STRA</name>
<keyword evidence="7" id="KW-1185">Reference proteome</keyword>
<dbReference type="Proteomes" id="UP001516023">
    <property type="component" value="Unassembled WGS sequence"/>
</dbReference>
<feature type="region of interest" description="Disordered" evidence="5">
    <location>
        <begin position="1"/>
        <end position="28"/>
    </location>
</feature>
<dbReference type="GO" id="GO:0006310">
    <property type="term" value="P:DNA recombination"/>
    <property type="evidence" value="ECO:0007669"/>
    <property type="project" value="UniProtKB-KW"/>
</dbReference>
<comment type="caution">
    <text evidence="6">The sequence shown here is derived from an EMBL/GenBank/DDBJ whole genome shotgun (WGS) entry which is preliminary data.</text>
</comment>
<evidence type="ECO:0000256" key="1">
    <source>
        <dbReference type="ARBA" id="ARBA00006638"/>
    </source>
</evidence>
<evidence type="ECO:0000313" key="7">
    <source>
        <dbReference type="Proteomes" id="UP001516023"/>
    </source>
</evidence>
<dbReference type="PANTHER" id="PTHR12132">
    <property type="entry name" value="DNA REPAIR AND RECOMBINATION PROTEIN RAD52, RAD59"/>
    <property type="match status" value="1"/>
</dbReference>
<accession>A0ABD3QBP6</accession>
<comment type="similarity">
    <text evidence="1">Belongs to the RAD52 family.</text>
</comment>
<feature type="compositionally biased region" description="Polar residues" evidence="5">
    <location>
        <begin position="321"/>
        <end position="331"/>
    </location>
</feature>
<feature type="region of interest" description="Disordered" evidence="5">
    <location>
        <begin position="247"/>
        <end position="344"/>
    </location>
</feature>
<dbReference type="InterPro" id="IPR041247">
    <property type="entry name" value="Rad52_fam"/>
</dbReference>
<evidence type="ECO:0000256" key="2">
    <source>
        <dbReference type="ARBA" id="ARBA00022763"/>
    </source>
</evidence>
<dbReference type="PANTHER" id="PTHR12132:SF1">
    <property type="entry name" value="DNA REPAIR PROTEIN RAD52 HOMOLOG"/>
    <property type="match status" value="1"/>
</dbReference>
<dbReference type="Gene3D" id="3.30.390.80">
    <property type="entry name" value="DNA repair protein Rad52/59/22"/>
    <property type="match status" value="1"/>
</dbReference>
<keyword evidence="4" id="KW-0234">DNA repair</keyword>
<organism evidence="6 7">
    <name type="scientific">Cyclotella cryptica</name>
    <dbReference type="NCBI Taxonomy" id="29204"/>
    <lineage>
        <taxon>Eukaryota</taxon>
        <taxon>Sar</taxon>
        <taxon>Stramenopiles</taxon>
        <taxon>Ochrophyta</taxon>
        <taxon>Bacillariophyta</taxon>
        <taxon>Coscinodiscophyceae</taxon>
        <taxon>Thalassiosirophycidae</taxon>
        <taxon>Stephanodiscales</taxon>
        <taxon>Stephanodiscaceae</taxon>
        <taxon>Cyclotella</taxon>
    </lineage>
</organism>
<sequence>MQNTNVTHSLTNSSQYSSPPHPSTMTLIDTTNQPMLNYDGTEMRDGQSRLVYKSQFLSTHPLKGDCKERVGFGGKKFTYVSGDGVIRTMNAIFGHGGWSSQILSERLVQSEKDDRGRWNVGYLVTVRVTLLNGVSHEDCGSGEGINSSKIQAHDKALKSAVTDAMKRAARHFGERLGNALYIKGNGIKTAPRTNKDALVELERSDALNLFGDQASLRASCKTEPESPRAYEATYGHANEMPINMDRVETRNPTNQPPTPVASSAISGQNNTFKPVTTVPKNQYASNGSSTGGRTTMHASFMQGQHSTGTSDSRICHGNYALGSNSAQQHNPSMMPPPQQVYAGTRGISPETTAVSQGSVQNDDPKRSLATVSVDNIQMHNSANSDQDSNKKQKRNPYCNNRLSC</sequence>
<dbReference type="AlphaFoldDB" id="A0ABD3QBP6"/>
<evidence type="ECO:0000256" key="5">
    <source>
        <dbReference type="SAM" id="MobiDB-lite"/>
    </source>
</evidence>
<reference evidence="6 7" key="1">
    <citation type="journal article" date="2020" name="G3 (Bethesda)">
        <title>Improved Reference Genome for Cyclotella cryptica CCMP332, a Model for Cell Wall Morphogenesis, Salinity Adaptation, and Lipid Production in Diatoms (Bacillariophyta).</title>
        <authorList>
            <person name="Roberts W.R."/>
            <person name="Downey K.M."/>
            <person name="Ruck E.C."/>
            <person name="Traller J.C."/>
            <person name="Alverson A.J."/>
        </authorList>
    </citation>
    <scope>NUCLEOTIDE SEQUENCE [LARGE SCALE GENOMIC DNA]</scope>
    <source>
        <strain evidence="6 7">CCMP332</strain>
    </source>
</reference>
<keyword evidence="2" id="KW-0227">DNA damage</keyword>
<dbReference type="EMBL" id="JABMIG020000055">
    <property type="protein sequence ID" value="KAL3797351.1"/>
    <property type="molecule type" value="Genomic_DNA"/>
</dbReference>
<dbReference type="Pfam" id="PF04098">
    <property type="entry name" value="Rad52_Rad22"/>
    <property type="match status" value="1"/>
</dbReference>
<dbReference type="InterPro" id="IPR042525">
    <property type="entry name" value="Rad52_Rad59_Rad22_sf"/>
</dbReference>
<gene>
    <name evidence="6" type="ORF">HJC23_010477</name>
</gene>
<evidence type="ECO:0000313" key="6">
    <source>
        <dbReference type="EMBL" id="KAL3797351.1"/>
    </source>
</evidence>
<evidence type="ECO:0000256" key="3">
    <source>
        <dbReference type="ARBA" id="ARBA00023172"/>
    </source>
</evidence>
<dbReference type="GO" id="GO:0006302">
    <property type="term" value="P:double-strand break repair"/>
    <property type="evidence" value="ECO:0007669"/>
    <property type="project" value="UniProtKB-ARBA"/>
</dbReference>
<dbReference type="InterPro" id="IPR007232">
    <property type="entry name" value="Rad52_Rad59_Rad22"/>
</dbReference>
<evidence type="ECO:0008006" key="8">
    <source>
        <dbReference type="Google" id="ProtNLM"/>
    </source>
</evidence>
<protein>
    <recommendedName>
        <fullName evidence="8">DNA repair and recombination protein RAD52</fullName>
    </recommendedName>
</protein>
<feature type="region of interest" description="Disordered" evidence="5">
    <location>
        <begin position="380"/>
        <end position="404"/>
    </location>
</feature>
<feature type="compositionally biased region" description="Polar residues" evidence="5">
    <location>
        <begin position="260"/>
        <end position="312"/>
    </location>
</feature>
<proteinExistence type="inferred from homology"/>
<evidence type="ECO:0000256" key="4">
    <source>
        <dbReference type="ARBA" id="ARBA00023204"/>
    </source>
</evidence>
<keyword evidence="3" id="KW-0233">DNA recombination</keyword>